<accession>A0A8X6L8B8</accession>
<gene>
    <name evidence="1" type="ORF">TNCT_229261</name>
</gene>
<comment type="caution">
    <text evidence="1">The sequence shown here is derived from an EMBL/GenBank/DDBJ whole genome shotgun (WGS) entry which is preliminary data.</text>
</comment>
<evidence type="ECO:0000313" key="1">
    <source>
        <dbReference type="EMBL" id="GFQ99246.1"/>
    </source>
</evidence>
<dbReference type="Proteomes" id="UP000887116">
    <property type="component" value="Unassembled WGS sequence"/>
</dbReference>
<feature type="non-terminal residue" evidence="1">
    <location>
        <position position="37"/>
    </location>
</feature>
<protein>
    <submittedName>
        <fullName evidence="1">Uncharacterized protein</fullName>
    </submittedName>
</protein>
<sequence>MTSLETEIEVNEDYIFQRYDFEWYTAKREWGASENCQ</sequence>
<name>A0A8X6L8B8_TRICU</name>
<keyword evidence="2" id="KW-1185">Reference proteome</keyword>
<proteinExistence type="predicted"/>
<reference evidence="1" key="1">
    <citation type="submission" date="2020-07" db="EMBL/GenBank/DDBJ databases">
        <title>Multicomponent nature underlies the extraordinary mechanical properties of spider dragline silk.</title>
        <authorList>
            <person name="Kono N."/>
            <person name="Nakamura H."/>
            <person name="Mori M."/>
            <person name="Yoshida Y."/>
            <person name="Ohtoshi R."/>
            <person name="Malay A.D."/>
            <person name="Moran D.A.P."/>
            <person name="Tomita M."/>
            <person name="Numata K."/>
            <person name="Arakawa K."/>
        </authorList>
    </citation>
    <scope>NUCLEOTIDE SEQUENCE</scope>
</reference>
<organism evidence="1 2">
    <name type="scientific">Trichonephila clavata</name>
    <name type="common">Joro spider</name>
    <name type="synonym">Nephila clavata</name>
    <dbReference type="NCBI Taxonomy" id="2740835"/>
    <lineage>
        <taxon>Eukaryota</taxon>
        <taxon>Metazoa</taxon>
        <taxon>Ecdysozoa</taxon>
        <taxon>Arthropoda</taxon>
        <taxon>Chelicerata</taxon>
        <taxon>Arachnida</taxon>
        <taxon>Araneae</taxon>
        <taxon>Araneomorphae</taxon>
        <taxon>Entelegynae</taxon>
        <taxon>Araneoidea</taxon>
        <taxon>Nephilidae</taxon>
        <taxon>Trichonephila</taxon>
    </lineage>
</organism>
<dbReference type="EMBL" id="BMAO01034827">
    <property type="protein sequence ID" value="GFQ99246.1"/>
    <property type="molecule type" value="Genomic_DNA"/>
</dbReference>
<evidence type="ECO:0000313" key="2">
    <source>
        <dbReference type="Proteomes" id="UP000887116"/>
    </source>
</evidence>
<dbReference type="AlphaFoldDB" id="A0A8X6L8B8"/>